<gene>
    <name evidence="3" type="ORF">DFP77_13630</name>
</gene>
<dbReference type="RefSeq" id="WP_114413251.1">
    <property type="nucleotide sequence ID" value="NZ_QPJQ01000036.1"/>
</dbReference>
<dbReference type="AlphaFoldDB" id="A0A368ZSU6"/>
<comment type="caution">
    <text evidence="3">The sequence shown here is derived from an EMBL/GenBank/DDBJ whole genome shotgun (WGS) entry which is preliminary data.</text>
</comment>
<dbReference type="Proteomes" id="UP000253506">
    <property type="component" value="Unassembled WGS sequence"/>
</dbReference>
<keyword evidence="2" id="KW-0472">Membrane</keyword>
<feature type="transmembrane region" description="Helical" evidence="2">
    <location>
        <begin position="6"/>
        <end position="27"/>
    </location>
</feature>
<accession>A0A368ZSU6</accession>
<evidence type="ECO:0000313" key="3">
    <source>
        <dbReference type="EMBL" id="RCW95980.1"/>
    </source>
</evidence>
<protein>
    <submittedName>
        <fullName evidence="3">Uncharacterized protein</fullName>
    </submittedName>
</protein>
<evidence type="ECO:0000256" key="2">
    <source>
        <dbReference type="SAM" id="Phobius"/>
    </source>
</evidence>
<reference evidence="3 4" key="1">
    <citation type="submission" date="2018-07" db="EMBL/GenBank/DDBJ databases">
        <title>Genomic Encyclopedia of Type Strains, Phase III (KMG-III): the genomes of soil and plant-associated and newly described type strains.</title>
        <authorList>
            <person name="Whitman W."/>
        </authorList>
    </citation>
    <scope>NUCLEOTIDE SEQUENCE [LARGE SCALE GENOMIC DNA]</scope>
    <source>
        <strain evidence="3 4">CECT 7731</strain>
    </source>
</reference>
<sequence>MQIWHWGLVISSVMLFIILLFVVYRYFALKKVLMGSDEALNSTAYPSDNDTVSEAKKIQWLALLKQQRNICTDLLDKSSKADSQGRSALSCWAIFLDVEMHIIERSVPNEKIVMLLGVFKGLLDRVDQAQEIDALLQSLKVNQSLLYELNKVIQKAGDKVFSQVGVTSDLNNQLDKLQAELSVEPDLDNDLAALRAEMACMHEFAERLAMHLEELKGDEEHAAYVNALENFIHDVSESVFLDPVKTELDDKVADLKALAAYQKNIIEALKEGVHKVKIDNAGEGKDLSAYDISIVRLEKSLLESGRVVKSLEAKLVSLQTIQYNLNIDAAKRDEALKKATALLSQREQPNSQVMDIYGVMEEERSTMKNIEDLLYQGSFTEQSDTYIHEQAGKLSSLRQMVDESELYVEMLERDLEDARVLHEVLENKRLHPDDYTESAVGDEALLNSQDLEEIENLQEINDELEEEKKRLEAEISDGQALSDDAVRLQKKITELDIKIEAVQKKYVEMEERYLAAMMAKEQKL</sequence>
<name>A0A368ZSU6_9GAMM</name>
<evidence type="ECO:0000313" key="4">
    <source>
        <dbReference type="Proteomes" id="UP000253506"/>
    </source>
</evidence>
<keyword evidence="2" id="KW-0812">Transmembrane</keyword>
<evidence type="ECO:0000256" key="1">
    <source>
        <dbReference type="SAM" id="Coils"/>
    </source>
</evidence>
<dbReference type="EMBL" id="QPJQ01000036">
    <property type="protein sequence ID" value="RCW95980.1"/>
    <property type="molecule type" value="Genomic_DNA"/>
</dbReference>
<proteinExistence type="predicted"/>
<keyword evidence="1" id="KW-0175">Coiled coil</keyword>
<feature type="coiled-coil region" evidence="1">
    <location>
        <begin position="408"/>
        <end position="512"/>
    </location>
</feature>
<dbReference type="OrthoDB" id="6098012at2"/>
<keyword evidence="2" id="KW-1133">Transmembrane helix</keyword>
<organism evidence="3 4">
    <name type="scientific">Marinomonas foliarum</name>
    <dbReference type="NCBI Taxonomy" id="491950"/>
    <lineage>
        <taxon>Bacteria</taxon>
        <taxon>Pseudomonadati</taxon>
        <taxon>Pseudomonadota</taxon>
        <taxon>Gammaproteobacteria</taxon>
        <taxon>Oceanospirillales</taxon>
        <taxon>Oceanospirillaceae</taxon>
        <taxon>Marinomonas</taxon>
    </lineage>
</organism>